<organism evidence="2 3">
    <name type="scientific">Streptomyces microflavus</name>
    <name type="common">Streptomyces lipmanii</name>
    <dbReference type="NCBI Taxonomy" id="1919"/>
    <lineage>
        <taxon>Bacteria</taxon>
        <taxon>Bacillati</taxon>
        <taxon>Actinomycetota</taxon>
        <taxon>Actinomycetes</taxon>
        <taxon>Kitasatosporales</taxon>
        <taxon>Streptomycetaceae</taxon>
        <taxon>Streptomyces</taxon>
    </lineage>
</organism>
<dbReference type="Gene3D" id="3.40.1110.10">
    <property type="entry name" value="Calcium-transporting ATPase, cytoplasmic domain N"/>
    <property type="match status" value="1"/>
</dbReference>
<reference evidence="2 3" key="1">
    <citation type="submission" date="2020-05" db="EMBL/GenBank/DDBJ databases">
        <title>Whole genome shotgun sequence of Streptomyces microflavus NBRC 13062.</title>
        <authorList>
            <person name="Komaki H."/>
            <person name="Tamura T."/>
        </authorList>
    </citation>
    <scope>NUCLEOTIDE SEQUENCE [LARGE SCALE GENOMIC DNA]</scope>
    <source>
        <strain evidence="2 3">NBRC 13062</strain>
    </source>
</reference>
<dbReference type="Proteomes" id="UP000498740">
    <property type="component" value="Unassembled WGS sequence"/>
</dbReference>
<dbReference type="AlphaFoldDB" id="A0A7J0CNB8"/>
<feature type="region of interest" description="Disordered" evidence="1">
    <location>
        <begin position="32"/>
        <end position="64"/>
    </location>
</feature>
<dbReference type="GO" id="GO:0000166">
    <property type="term" value="F:nucleotide binding"/>
    <property type="evidence" value="ECO:0007669"/>
    <property type="project" value="InterPro"/>
</dbReference>
<protein>
    <submittedName>
        <fullName evidence="2">Uncharacterized protein</fullName>
    </submittedName>
</protein>
<gene>
    <name evidence="2" type="ORF">Smic_25380</name>
</gene>
<evidence type="ECO:0000256" key="1">
    <source>
        <dbReference type="SAM" id="MobiDB-lite"/>
    </source>
</evidence>
<sequence>MTLLTVHTAQDTDENTVLRLAGALEHSSEHPIAQAVATGAADRLGATLPTPKTSPTSPDSASRA</sequence>
<dbReference type="InterPro" id="IPR023299">
    <property type="entry name" value="ATPase_P-typ_cyto_dom_N"/>
</dbReference>
<evidence type="ECO:0000313" key="3">
    <source>
        <dbReference type="Proteomes" id="UP000498740"/>
    </source>
</evidence>
<comment type="caution">
    <text evidence="2">The sequence shown here is derived from an EMBL/GenBank/DDBJ whole genome shotgun (WGS) entry which is preliminary data.</text>
</comment>
<proteinExistence type="predicted"/>
<evidence type="ECO:0000313" key="2">
    <source>
        <dbReference type="EMBL" id="GFN03982.1"/>
    </source>
</evidence>
<name>A0A7J0CNB8_STRMI</name>
<dbReference type="SUPFAM" id="SSF81660">
    <property type="entry name" value="Metal cation-transporting ATPase, ATP-binding domain N"/>
    <property type="match status" value="1"/>
</dbReference>
<feature type="compositionally biased region" description="Low complexity" evidence="1">
    <location>
        <begin position="47"/>
        <end position="64"/>
    </location>
</feature>
<accession>A0A7J0CNB8</accession>
<dbReference type="EMBL" id="BLWD01000001">
    <property type="protein sequence ID" value="GFN03982.1"/>
    <property type="molecule type" value="Genomic_DNA"/>
</dbReference>